<dbReference type="OrthoDB" id="2906425at2759"/>
<dbReference type="EMBL" id="KV441392">
    <property type="protein sequence ID" value="OAF60224.1"/>
    <property type="molecule type" value="Genomic_DNA"/>
</dbReference>
<dbReference type="RefSeq" id="XP_024325506.1">
    <property type="nucleotide sequence ID" value="XM_024466739.1"/>
</dbReference>
<evidence type="ECO:0008006" key="2">
    <source>
        <dbReference type="Google" id="ProtNLM"/>
    </source>
</evidence>
<accession>A0A177AGE4</accession>
<dbReference type="InterPro" id="IPR051678">
    <property type="entry name" value="AGP_Transferase"/>
</dbReference>
<protein>
    <recommendedName>
        <fullName evidence="2">Aminoglycoside phosphotransferase domain-containing protein</fullName>
    </recommendedName>
</protein>
<dbReference type="AlphaFoldDB" id="A0A177AGE4"/>
<reference evidence="1" key="1">
    <citation type="submission" date="2016-03" db="EMBL/GenBank/DDBJ databases">
        <title>Updated assembly of Pseudogymnoascus destructans, the fungus causing white-nose syndrome of bats.</title>
        <authorList>
            <person name="Palmer J.M."/>
            <person name="Drees K.P."/>
            <person name="Foster J.T."/>
            <person name="Lindner D.L."/>
        </authorList>
    </citation>
    <scope>NUCLEOTIDE SEQUENCE [LARGE SCALE GENOMIC DNA]</scope>
    <source>
        <strain evidence="1">20631-21</strain>
    </source>
</reference>
<dbReference type="Proteomes" id="UP000077154">
    <property type="component" value="Unassembled WGS sequence"/>
</dbReference>
<organism evidence="1">
    <name type="scientific">Pseudogymnoascus destructans</name>
    <dbReference type="NCBI Taxonomy" id="655981"/>
    <lineage>
        <taxon>Eukaryota</taxon>
        <taxon>Fungi</taxon>
        <taxon>Dikarya</taxon>
        <taxon>Ascomycota</taxon>
        <taxon>Pezizomycotina</taxon>
        <taxon>Leotiomycetes</taxon>
        <taxon>Thelebolales</taxon>
        <taxon>Thelebolaceae</taxon>
        <taxon>Pseudogymnoascus</taxon>
    </lineage>
</organism>
<proteinExistence type="predicted"/>
<dbReference type="PANTHER" id="PTHR21310:SF48">
    <property type="entry name" value="AMINOGLYCOSIDE PHOSPHOTRANSFERASE DOMAIN-CONTAINING PROTEIN"/>
    <property type="match status" value="1"/>
</dbReference>
<sequence>MSYSTKKSLAYACRSRQVHREVEAMEFVRQRTSIPSVFEIYVNENDASPSSWFSMSAISGSPLTDAWPSMNDEARRATQADLRSYLHELRTVPSPTPAYIGSCSGGSAYDHRLNRVIERPWPRTRLFAPR</sequence>
<dbReference type="GeneID" id="36286167"/>
<dbReference type="VEuPathDB" id="FungiDB:GMDG_07004"/>
<evidence type="ECO:0000313" key="1">
    <source>
        <dbReference type="EMBL" id="OAF60224.1"/>
    </source>
</evidence>
<name>A0A177AGE4_9PEZI</name>
<dbReference type="SUPFAM" id="SSF56112">
    <property type="entry name" value="Protein kinase-like (PK-like)"/>
    <property type="match status" value="1"/>
</dbReference>
<dbReference type="InterPro" id="IPR011009">
    <property type="entry name" value="Kinase-like_dom_sf"/>
</dbReference>
<gene>
    <name evidence="1" type="ORF">VC83_03090</name>
</gene>
<dbReference type="PANTHER" id="PTHR21310">
    <property type="entry name" value="AMINOGLYCOSIDE PHOSPHOTRANSFERASE-RELATED-RELATED"/>
    <property type="match status" value="1"/>
</dbReference>